<evidence type="ECO:0000313" key="2">
    <source>
        <dbReference type="Proteomes" id="UP000297245"/>
    </source>
</evidence>
<organism evidence="1 2">
    <name type="scientific">Dendrothele bispora (strain CBS 962.96)</name>
    <dbReference type="NCBI Taxonomy" id="1314807"/>
    <lineage>
        <taxon>Eukaryota</taxon>
        <taxon>Fungi</taxon>
        <taxon>Dikarya</taxon>
        <taxon>Basidiomycota</taxon>
        <taxon>Agaricomycotina</taxon>
        <taxon>Agaricomycetes</taxon>
        <taxon>Agaricomycetidae</taxon>
        <taxon>Agaricales</taxon>
        <taxon>Agaricales incertae sedis</taxon>
        <taxon>Dendrothele</taxon>
    </lineage>
</organism>
<accession>A0A4S8MN09</accession>
<feature type="non-terminal residue" evidence="1">
    <location>
        <position position="1"/>
    </location>
</feature>
<dbReference type="GO" id="GO:0003676">
    <property type="term" value="F:nucleic acid binding"/>
    <property type="evidence" value="ECO:0007669"/>
    <property type="project" value="InterPro"/>
</dbReference>
<dbReference type="EMBL" id="ML179060">
    <property type="protein sequence ID" value="THV04091.1"/>
    <property type="molecule type" value="Genomic_DNA"/>
</dbReference>
<protein>
    <submittedName>
        <fullName evidence="1">Uncharacterized protein</fullName>
    </submittedName>
</protein>
<dbReference type="InterPro" id="IPR036397">
    <property type="entry name" value="RNaseH_sf"/>
</dbReference>
<keyword evidence="2" id="KW-1185">Reference proteome</keyword>
<gene>
    <name evidence="1" type="ORF">K435DRAFT_630418</name>
</gene>
<dbReference type="Proteomes" id="UP000297245">
    <property type="component" value="Unassembled WGS sequence"/>
</dbReference>
<name>A0A4S8MN09_DENBC</name>
<dbReference type="OrthoDB" id="2898134at2759"/>
<dbReference type="InterPro" id="IPR012337">
    <property type="entry name" value="RNaseH-like_sf"/>
</dbReference>
<dbReference type="AlphaFoldDB" id="A0A4S8MN09"/>
<reference evidence="1 2" key="1">
    <citation type="journal article" date="2019" name="Nat. Ecol. Evol.">
        <title>Megaphylogeny resolves global patterns of mushroom evolution.</title>
        <authorList>
            <person name="Varga T."/>
            <person name="Krizsan K."/>
            <person name="Foldi C."/>
            <person name="Dima B."/>
            <person name="Sanchez-Garcia M."/>
            <person name="Sanchez-Ramirez S."/>
            <person name="Szollosi G.J."/>
            <person name="Szarkandi J.G."/>
            <person name="Papp V."/>
            <person name="Albert L."/>
            <person name="Andreopoulos W."/>
            <person name="Angelini C."/>
            <person name="Antonin V."/>
            <person name="Barry K.W."/>
            <person name="Bougher N.L."/>
            <person name="Buchanan P."/>
            <person name="Buyck B."/>
            <person name="Bense V."/>
            <person name="Catcheside P."/>
            <person name="Chovatia M."/>
            <person name="Cooper J."/>
            <person name="Damon W."/>
            <person name="Desjardin D."/>
            <person name="Finy P."/>
            <person name="Geml J."/>
            <person name="Haridas S."/>
            <person name="Hughes K."/>
            <person name="Justo A."/>
            <person name="Karasinski D."/>
            <person name="Kautmanova I."/>
            <person name="Kiss B."/>
            <person name="Kocsube S."/>
            <person name="Kotiranta H."/>
            <person name="LaButti K.M."/>
            <person name="Lechner B.E."/>
            <person name="Liimatainen K."/>
            <person name="Lipzen A."/>
            <person name="Lukacs Z."/>
            <person name="Mihaltcheva S."/>
            <person name="Morgado L.N."/>
            <person name="Niskanen T."/>
            <person name="Noordeloos M.E."/>
            <person name="Ohm R.A."/>
            <person name="Ortiz-Santana B."/>
            <person name="Ovrebo C."/>
            <person name="Racz N."/>
            <person name="Riley R."/>
            <person name="Savchenko A."/>
            <person name="Shiryaev A."/>
            <person name="Soop K."/>
            <person name="Spirin V."/>
            <person name="Szebenyi C."/>
            <person name="Tomsovsky M."/>
            <person name="Tulloss R.E."/>
            <person name="Uehling J."/>
            <person name="Grigoriev I.V."/>
            <person name="Vagvolgyi C."/>
            <person name="Papp T."/>
            <person name="Martin F.M."/>
            <person name="Miettinen O."/>
            <person name="Hibbett D.S."/>
            <person name="Nagy L.G."/>
        </authorList>
    </citation>
    <scope>NUCLEOTIDE SEQUENCE [LARGE SCALE GENOMIC DNA]</scope>
    <source>
        <strain evidence="1 2">CBS 962.96</strain>
    </source>
</reference>
<evidence type="ECO:0000313" key="1">
    <source>
        <dbReference type="EMBL" id="THV04091.1"/>
    </source>
</evidence>
<dbReference type="SUPFAM" id="SSF53098">
    <property type="entry name" value="Ribonuclease H-like"/>
    <property type="match status" value="1"/>
</dbReference>
<proteinExistence type="predicted"/>
<feature type="non-terminal residue" evidence="1">
    <location>
        <position position="155"/>
    </location>
</feature>
<sequence>DNALAHLYGFTVSVDLQSPLRVFTAGVCYNQSSPLVKAGAGIFFGPGSKFNASSRVPGPSLSSERAHTYAVWQAIKDFPRNRPLIIYTSPYVIKALTAHSERNTNIKWSGANGDIFKNIIICIQSRLTWLHLSPCPPLDSKNGHQLSAHALATKG</sequence>
<dbReference type="Gene3D" id="3.30.420.10">
    <property type="entry name" value="Ribonuclease H-like superfamily/Ribonuclease H"/>
    <property type="match status" value="1"/>
</dbReference>